<dbReference type="InterPro" id="IPR011335">
    <property type="entry name" value="Restrct_endonuc-II-like"/>
</dbReference>
<evidence type="ECO:0008006" key="3">
    <source>
        <dbReference type="Google" id="ProtNLM"/>
    </source>
</evidence>
<reference evidence="1 2" key="1">
    <citation type="submission" date="2024-01" db="EMBL/GenBank/DDBJ databases">
        <title>novel species in genus Adlercreutzia.</title>
        <authorList>
            <person name="Liu X."/>
        </authorList>
    </citation>
    <scope>NUCLEOTIDE SEQUENCE [LARGE SCALE GENOMIC DNA]</scope>
    <source>
        <strain evidence="1 2">R7</strain>
    </source>
</reference>
<dbReference type="Proteomes" id="UP001349994">
    <property type="component" value="Unassembled WGS sequence"/>
</dbReference>
<dbReference type="Gene3D" id="3.40.960.10">
    <property type="entry name" value="VSR Endonuclease"/>
    <property type="match status" value="1"/>
</dbReference>
<evidence type="ECO:0000313" key="2">
    <source>
        <dbReference type="Proteomes" id="UP001349994"/>
    </source>
</evidence>
<name>A0ABU6IK38_9ACTN</name>
<dbReference type="SUPFAM" id="SSF52980">
    <property type="entry name" value="Restriction endonuclease-like"/>
    <property type="match status" value="1"/>
</dbReference>
<dbReference type="RefSeq" id="WP_338211371.1">
    <property type="nucleotide sequence ID" value="NZ_JAYMFF010000023.1"/>
</dbReference>
<protein>
    <recommendedName>
        <fullName evidence="3">DUF559 domain-containing protein</fullName>
    </recommendedName>
</protein>
<gene>
    <name evidence="1" type="ORF">VIN30_10290</name>
</gene>
<accession>A0ABU6IK38</accession>
<proteinExistence type="predicted"/>
<dbReference type="EMBL" id="JAYMFF010000023">
    <property type="protein sequence ID" value="MEC4176835.1"/>
    <property type="molecule type" value="Genomic_DNA"/>
</dbReference>
<organism evidence="1 2">
    <name type="scientific">Adlercreutzia wanghongyangiae</name>
    <dbReference type="NCBI Taxonomy" id="3111451"/>
    <lineage>
        <taxon>Bacteria</taxon>
        <taxon>Bacillati</taxon>
        <taxon>Actinomycetota</taxon>
        <taxon>Coriobacteriia</taxon>
        <taxon>Eggerthellales</taxon>
        <taxon>Eggerthellaceae</taxon>
        <taxon>Adlercreutzia</taxon>
    </lineage>
</organism>
<keyword evidence="2" id="KW-1185">Reference proteome</keyword>
<evidence type="ECO:0000313" key="1">
    <source>
        <dbReference type="EMBL" id="MEC4176835.1"/>
    </source>
</evidence>
<sequence>MKLIFSHTTALDLLRTWSRNHPLTLRSFHDLRLRDVKHFPSSHLKGLSSLSRAADTESAVRTAITSVKKPSLKRILDELWAGATAERPLHVLAQPKEGRHRTKRVCFHQLAVSLPRGALLEIAPDIAVCSPELVLVQMAETLPAGGLIALGYELCGCYPLGSDQPSTLVRAQLTTPGRLAVFINRTERIRGLKRARSVIPFICAKSASVKETEMNVLLLTPMRRGGLGLPPALANEPVALSEEAARIARSNRAVCDLLWPQARVAAEYDGLAYHAERHQRARDSRRRDALLADGFDVVTVTSSQIDSVSEFIEIADALSRKTRGRAPVRPATFHSRHLQLRHELRAYHHRHFPPPASNTSDT</sequence>
<comment type="caution">
    <text evidence="1">The sequence shown here is derived from an EMBL/GenBank/DDBJ whole genome shotgun (WGS) entry which is preliminary data.</text>
</comment>